<feature type="transmembrane region" description="Helical" evidence="2">
    <location>
        <begin position="87"/>
        <end position="108"/>
    </location>
</feature>
<protein>
    <submittedName>
        <fullName evidence="5">Drug/metabolite DMT transporter permease</fullName>
    </submittedName>
    <submittedName>
        <fullName evidence="4">Permease of the drug/metabolite transporter (DMT) superfamily</fullName>
    </submittedName>
</protein>
<evidence type="ECO:0000313" key="5">
    <source>
        <dbReference type="EMBL" id="RYQ47634.1"/>
    </source>
</evidence>
<organism evidence="4 6">
    <name type="scientific">Bifidobacterium pseudolongum subsp. globosum</name>
    <dbReference type="NCBI Taxonomy" id="1690"/>
    <lineage>
        <taxon>Bacteria</taxon>
        <taxon>Bacillati</taxon>
        <taxon>Actinomycetota</taxon>
        <taxon>Actinomycetes</taxon>
        <taxon>Bifidobacteriales</taxon>
        <taxon>Bifidobacteriaceae</taxon>
        <taxon>Bifidobacterium</taxon>
    </lineage>
</organism>
<dbReference type="Proteomes" id="UP000233783">
    <property type="component" value="Unassembled WGS sequence"/>
</dbReference>
<feature type="transmembrane region" description="Helical" evidence="2">
    <location>
        <begin position="114"/>
        <end position="135"/>
    </location>
</feature>
<evidence type="ECO:0000259" key="3">
    <source>
        <dbReference type="Pfam" id="PF00892"/>
    </source>
</evidence>
<keyword evidence="2" id="KW-0812">Transmembrane</keyword>
<dbReference type="Pfam" id="PF00892">
    <property type="entry name" value="EamA"/>
    <property type="match status" value="1"/>
</dbReference>
<keyword evidence="2" id="KW-1133">Transmembrane helix</keyword>
<reference evidence="4 6" key="1">
    <citation type="submission" date="2017-10" db="EMBL/GenBank/DDBJ databases">
        <title>Bifidobacterium genomics.</title>
        <authorList>
            <person name="Lugli G.A."/>
            <person name="Milani C."/>
            <person name="Mancabelli L."/>
        </authorList>
    </citation>
    <scope>NUCLEOTIDE SEQUENCE [LARGE SCALE GENOMIC DNA]</scope>
    <source>
        <strain evidence="4 6">1744B</strain>
    </source>
</reference>
<evidence type="ECO:0000313" key="7">
    <source>
        <dbReference type="Proteomes" id="UP000292933"/>
    </source>
</evidence>
<dbReference type="EMBL" id="RYVC01000005">
    <property type="protein sequence ID" value="RYQ47634.1"/>
    <property type="molecule type" value="Genomic_DNA"/>
</dbReference>
<accession>A0A2N3QQQ1</accession>
<reference evidence="5 7" key="2">
    <citation type="submission" date="2018-12" db="EMBL/GenBank/DDBJ databases">
        <title>Unveiling genomic diversity among members of the Bifidobacterium pseudolongum species, a widely distributed gut commensal of the animal kingdom.</title>
        <authorList>
            <person name="Lugli G.A."/>
            <person name="Duranti S."/>
            <person name="Albert K."/>
            <person name="Mancabelli L."/>
            <person name="Napoli S."/>
            <person name="Viappiani A."/>
            <person name="Anzalone R."/>
            <person name="Longhi G."/>
            <person name="Milani C."/>
            <person name="Turroni F."/>
            <person name="Alessandri G."/>
            <person name="Sela D.A."/>
            <person name="Van Sinderen D."/>
            <person name="Ventura M."/>
        </authorList>
    </citation>
    <scope>NUCLEOTIDE SEQUENCE [LARGE SCALE GENOMIC DNA]</scope>
    <source>
        <strain evidence="5 7">1780B</strain>
    </source>
</reference>
<evidence type="ECO:0000313" key="4">
    <source>
        <dbReference type="EMBL" id="PKU94127.1"/>
    </source>
</evidence>
<dbReference type="InterPro" id="IPR000620">
    <property type="entry name" value="EamA_dom"/>
</dbReference>
<evidence type="ECO:0000313" key="6">
    <source>
        <dbReference type="Proteomes" id="UP000233783"/>
    </source>
</evidence>
<sequence>MWRLDNKITDLGGAVYEPEYYKSNHIRIFGRGFLCLNVPLLKLLLAHMEPTLMAGLLYLGAGIGIGAMSLFRVKGTKQADRLTKKDLPYVVGMIVLDIAAPIFLMFGITESTSSSASLLGNFEIVATTIIALFIFKEAVSKDCGLQFFSLRSPAPCFPLTEQTASGFLQGHSLYLRLRSAGGLTTTAPGRYPQKVPMRSSCSRDSFPEAALL</sequence>
<dbReference type="Proteomes" id="UP000292933">
    <property type="component" value="Unassembled WGS sequence"/>
</dbReference>
<dbReference type="EMBL" id="PCHB01000022">
    <property type="protein sequence ID" value="PKU94127.1"/>
    <property type="molecule type" value="Genomic_DNA"/>
</dbReference>
<feature type="domain" description="EamA" evidence="3">
    <location>
        <begin position="37"/>
        <end position="141"/>
    </location>
</feature>
<comment type="similarity">
    <text evidence="1">Belongs to the EamA transporter family.</text>
</comment>
<proteinExistence type="inferred from homology"/>
<dbReference type="GO" id="GO:0016020">
    <property type="term" value="C:membrane"/>
    <property type="evidence" value="ECO:0007669"/>
    <property type="project" value="InterPro"/>
</dbReference>
<evidence type="ECO:0000256" key="1">
    <source>
        <dbReference type="ARBA" id="ARBA00007362"/>
    </source>
</evidence>
<feature type="transmembrane region" description="Helical" evidence="2">
    <location>
        <begin position="52"/>
        <end position="71"/>
    </location>
</feature>
<gene>
    <name evidence="4" type="ORF">CQR56_1678</name>
    <name evidence="5" type="ORF">PG1780B_0411</name>
</gene>
<keyword evidence="2" id="KW-0472">Membrane</keyword>
<dbReference type="AlphaFoldDB" id="A0A2N3QQQ1"/>
<name>A0A2N3QQQ1_9BIFI</name>
<comment type="caution">
    <text evidence="4">The sequence shown here is derived from an EMBL/GenBank/DDBJ whole genome shotgun (WGS) entry which is preliminary data.</text>
</comment>
<evidence type="ECO:0000256" key="2">
    <source>
        <dbReference type="SAM" id="Phobius"/>
    </source>
</evidence>